<evidence type="ECO:0000256" key="7">
    <source>
        <dbReference type="RuleBase" id="RU004254"/>
    </source>
</evidence>
<keyword evidence="6" id="KW-0560">Oxidoreductase</keyword>
<dbReference type="PANTHER" id="PTHR45754">
    <property type="entry name" value="METHYLENETETRAHYDROFOLATE REDUCTASE"/>
    <property type="match status" value="1"/>
</dbReference>
<evidence type="ECO:0000256" key="2">
    <source>
        <dbReference type="ARBA" id="ARBA00004777"/>
    </source>
</evidence>
<dbReference type="GO" id="GO:0009086">
    <property type="term" value="P:methionine biosynthetic process"/>
    <property type="evidence" value="ECO:0007669"/>
    <property type="project" value="TreeGrafter"/>
</dbReference>
<dbReference type="AlphaFoldDB" id="A0A6J2TYM3"/>
<keyword evidence="8" id="KW-1185">Reference proteome</keyword>
<protein>
    <submittedName>
        <fullName evidence="9">Uncharacterized protein LOC115629038 isoform X1</fullName>
    </submittedName>
</protein>
<dbReference type="PANTHER" id="PTHR45754:SF3">
    <property type="entry name" value="METHYLENETETRAHYDROFOLATE REDUCTASE (NADPH)"/>
    <property type="match status" value="1"/>
</dbReference>
<comment type="similarity">
    <text evidence="3">Belongs to the methylenetetrahydrofolate reductase family.</text>
</comment>
<dbReference type="OrthoDB" id="16284at2759"/>
<dbReference type="RefSeq" id="XP_030381199.1">
    <property type="nucleotide sequence ID" value="XM_030525339.1"/>
</dbReference>
<comment type="cofactor">
    <cofactor evidence="1">
        <name>FAD</name>
        <dbReference type="ChEBI" id="CHEBI:57692"/>
    </cofactor>
</comment>
<evidence type="ECO:0000256" key="1">
    <source>
        <dbReference type="ARBA" id="ARBA00001974"/>
    </source>
</evidence>
<dbReference type="Pfam" id="PF02219">
    <property type="entry name" value="MTHFR"/>
    <property type="match status" value="1"/>
</dbReference>
<dbReference type="Gene3D" id="3.20.20.220">
    <property type="match status" value="1"/>
</dbReference>
<dbReference type="InterPro" id="IPR003171">
    <property type="entry name" value="Mehydrof_redctse-like"/>
</dbReference>
<dbReference type="UniPathway" id="UPA00193"/>
<reference evidence="9" key="1">
    <citation type="submission" date="2025-08" db="UniProtKB">
        <authorList>
            <consortium name="RefSeq"/>
        </authorList>
    </citation>
    <scope>IDENTIFICATION</scope>
    <source>
        <strain evidence="9">11010-0011.00</strain>
        <tissue evidence="9">Whole body</tissue>
    </source>
</reference>
<dbReference type="GO" id="GO:0005829">
    <property type="term" value="C:cytosol"/>
    <property type="evidence" value="ECO:0007669"/>
    <property type="project" value="TreeGrafter"/>
</dbReference>
<dbReference type="GeneID" id="115629038"/>
<evidence type="ECO:0000256" key="4">
    <source>
        <dbReference type="ARBA" id="ARBA00022630"/>
    </source>
</evidence>
<evidence type="ECO:0000313" key="8">
    <source>
        <dbReference type="Proteomes" id="UP000504634"/>
    </source>
</evidence>
<evidence type="ECO:0000256" key="6">
    <source>
        <dbReference type="ARBA" id="ARBA00023002"/>
    </source>
</evidence>
<sequence length="382" mass="43309">MLGVGACRILRVVSYQNPILMKQRHVGSAQLVERTQGVKRREWSTADSNVYALETNSSRNSLKPYQVPDDPNYEPCVTFTPNQTERCQKPIGALLADLTAQSKFFYGIEIIPRLGGKPLPIDFNDFLPVLPTFVSVVWLATQYWNIDPIEAVDTVQLVKHLEPRIPTLPHLTVYRMSEQRLDDFLALNLKNLLAVRGDKVHESQPYKDSEQLVRRAQCVRGESLSIGVAGYPEGYTNEPHGAENPLASVQFLKQKVEAGAEFVIMQFCYRPEKIVQFILDCCAANINVPIIMGIVVPESFKTYLLMEKFVGVRLPNELRARAEELQHCPAELAKFFEELALNNIQYVLDANVGVCGVQFYTLNHLRSTIHILKKLHEMEILK</sequence>
<dbReference type="Proteomes" id="UP000504634">
    <property type="component" value="Unplaced"/>
</dbReference>
<dbReference type="GO" id="GO:0035999">
    <property type="term" value="P:tetrahydrofolate interconversion"/>
    <property type="evidence" value="ECO:0007669"/>
    <property type="project" value="UniProtKB-UniPathway"/>
</dbReference>
<comment type="pathway">
    <text evidence="2 7">One-carbon metabolism; tetrahydrofolate interconversion.</text>
</comment>
<name>A0A6J2TYM3_DROLE</name>
<evidence type="ECO:0000313" key="9">
    <source>
        <dbReference type="RefSeq" id="XP_030381199.1"/>
    </source>
</evidence>
<dbReference type="SUPFAM" id="SSF51730">
    <property type="entry name" value="FAD-linked oxidoreductase"/>
    <property type="match status" value="1"/>
</dbReference>
<evidence type="ECO:0000256" key="5">
    <source>
        <dbReference type="ARBA" id="ARBA00022827"/>
    </source>
</evidence>
<gene>
    <name evidence="9" type="primary">LOC115629038</name>
</gene>
<dbReference type="GO" id="GO:0004489">
    <property type="term" value="F:methylenetetrahydrofolate reductase [NAD(P)H] activity"/>
    <property type="evidence" value="ECO:0007669"/>
    <property type="project" value="InterPro"/>
</dbReference>
<dbReference type="GO" id="GO:0071949">
    <property type="term" value="F:FAD binding"/>
    <property type="evidence" value="ECO:0007669"/>
    <property type="project" value="TreeGrafter"/>
</dbReference>
<keyword evidence="5" id="KW-0274">FAD</keyword>
<organism evidence="8 9">
    <name type="scientific">Drosophila lebanonensis</name>
    <name type="common">Fruit fly</name>
    <name type="synonym">Scaptodrosophila lebanonensis</name>
    <dbReference type="NCBI Taxonomy" id="7225"/>
    <lineage>
        <taxon>Eukaryota</taxon>
        <taxon>Metazoa</taxon>
        <taxon>Ecdysozoa</taxon>
        <taxon>Arthropoda</taxon>
        <taxon>Hexapoda</taxon>
        <taxon>Insecta</taxon>
        <taxon>Pterygota</taxon>
        <taxon>Neoptera</taxon>
        <taxon>Endopterygota</taxon>
        <taxon>Diptera</taxon>
        <taxon>Brachycera</taxon>
        <taxon>Muscomorpha</taxon>
        <taxon>Ephydroidea</taxon>
        <taxon>Drosophilidae</taxon>
        <taxon>Scaptodrosophila</taxon>
    </lineage>
</organism>
<dbReference type="InterPro" id="IPR029041">
    <property type="entry name" value="FAD-linked_oxidoreductase-like"/>
</dbReference>
<accession>A0A6J2TYM3</accession>
<evidence type="ECO:0000256" key="3">
    <source>
        <dbReference type="ARBA" id="ARBA00006743"/>
    </source>
</evidence>
<proteinExistence type="inferred from homology"/>
<keyword evidence="4" id="KW-0285">Flavoprotein</keyword>